<reference evidence="2" key="1">
    <citation type="journal article" date="2014" name="PLoS ONE">
        <title>Transcriptome-Based Identification of ABC Transporters in the Western Tarnished Plant Bug Lygus hesperus.</title>
        <authorList>
            <person name="Hull J.J."/>
            <person name="Chaney K."/>
            <person name="Geib S.M."/>
            <person name="Fabrick J.A."/>
            <person name="Brent C.S."/>
            <person name="Walsh D."/>
            <person name="Lavine L.C."/>
        </authorList>
    </citation>
    <scope>NUCLEOTIDE SEQUENCE</scope>
</reference>
<proteinExistence type="predicted"/>
<dbReference type="AlphaFoldDB" id="A0A0A9Z0E1"/>
<protein>
    <submittedName>
        <fullName evidence="2">Solute carrier family 12 member 7</fullName>
    </submittedName>
</protein>
<evidence type="ECO:0000313" key="2">
    <source>
        <dbReference type="EMBL" id="JAG37336.1"/>
    </source>
</evidence>
<evidence type="ECO:0000256" key="1">
    <source>
        <dbReference type="SAM" id="MobiDB-lite"/>
    </source>
</evidence>
<feature type="region of interest" description="Disordered" evidence="1">
    <location>
        <begin position="38"/>
        <end position="80"/>
    </location>
</feature>
<gene>
    <name evidence="2" type="primary">SLC12A7</name>
    <name evidence="2" type="ORF">CM83_104212</name>
</gene>
<feature type="non-terminal residue" evidence="2">
    <location>
        <position position="1"/>
    </location>
</feature>
<sequence>LVSGYNIIYEEGIVETTNPAEMEGEEENLVATTIESSGTAGHDEMSVDVQAPPNSQSVTFGAKRPTSTRRRAQAKESRMKGESYVGFRRLYKKSSKIIKQDVSRSARKIGPPCVSVKCQKST</sequence>
<dbReference type="EMBL" id="GBHO01006268">
    <property type="protein sequence ID" value="JAG37336.1"/>
    <property type="molecule type" value="Transcribed_RNA"/>
</dbReference>
<organism evidence="2">
    <name type="scientific">Lygus hesperus</name>
    <name type="common">Western plant bug</name>
    <dbReference type="NCBI Taxonomy" id="30085"/>
    <lineage>
        <taxon>Eukaryota</taxon>
        <taxon>Metazoa</taxon>
        <taxon>Ecdysozoa</taxon>
        <taxon>Arthropoda</taxon>
        <taxon>Hexapoda</taxon>
        <taxon>Insecta</taxon>
        <taxon>Pterygota</taxon>
        <taxon>Neoptera</taxon>
        <taxon>Paraneoptera</taxon>
        <taxon>Hemiptera</taxon>
        <taxon>Heteroptera</taxon>
        <taxon>Panheteroptera</taxon>
        <taxon>Cimicomorpha</taxon>
        <taxon>Miridae</taxon>
        <taxon>Mirini</taxon>
        <taxon>Lygus</taxon>
    </lineage>
</organism>
<name>A0A0A9Z0E1_LYGHE</name>
<reference evidence="2" key="2">
    <citation type="submission" date="2014-07" db="EMBL/GenBank/DDBJ databases">
        <authorList>
            <person name="Hull J."/>
        </authorList>
    </citation>
    <scope>NUCLEOTIDE SEQUENCE</scope>
</reference>
<accession>A0A0A9Z0E1</accession>